<reference evidence="10" key="2">
    <citation type="submission" date="2020-08" db="EMBL/GenBank/DDBJ databases">
        <title>Plant Genome Project.</title>
        <authorList>
            <person name="Zhang R.-G."/>
        </authorList>
    </citation>
    <scope>NUCLEOTIDE SEQUENCE</scope>
    <source>
        <strain evidence="10">Huo1</strain>
        <tissue evidence="10">Leaf</tissue>
    </source>
</reference>
<dbReference type="Proteomes" id="UP000298416">
    <property type="component" value="Unassembled WGS sequence"/>
</dbReference>
<dbReference type="GO" id="GO:0003677">
    <property type="term" value="F:DNA binding"/>
    <property type="evidence" value="ECO:0007669"/>
    <property type="project" value="UniProtKB-KW"/>
</dbReference>
<keyword evidence="5" id="KW-0539">Nucleus</keyword>
<dbReference type="Pfam" id="PF00249">
    <property type="entry name" value="Myb_DNA-binding"/>
    <property type="match status" value="1"/>
</dbReference>
<dbReference type="EMBL" id="PNBA02000005">
    <property type="protein sequence ID" value="KAG6422751.1"/>
    <property type="molecule type" value="Genomic_DNA"/>
</dbReference>
<dbReference type="InterPro" id="IPR009057">
    <property type="entry name" value="Homeodomain-like_sf"/>
</dbReference>
<dbReference type="CDD" id="cd00167">
    <property type="entry name" value="SANT"/>
    <property type="match status" value="2"/>
</dbReference>
<protein>
    <submittedName>
        <fullName evidence="10">Uncharacterized protein</fullName>
    </submittedName>
</protein>
<evidence type="ECO:0000256" key="5">
    <source>
        <dbReference type="ARBA" id="ARBA00023242"/>
    </source>
</evidence>
<dbReference type="Gene3D" id="1.10.10.60">
    <property type="entry name" value="Homeodomain-like"/>
    <property type="match status" value="2"/>
</dbReference>
<dbReference type="OrthoDB" id="907286at2759"/>
<proteinExistence type="predicted"/>
<evidence type="ECO:0000313" key="11">
    <source>
        <dbReference type="Proteomes" id="UP000298416"/>
    </source>
</evidence>
<dbReference type="AlphaFoldDB" id="A0A8X8XYF0"/>
<dbReference type="InterPro" id="IPR017884">
    <property type="entry name" value="SANT_dom"/>
</dbReference>
<dbReference type="InterPro" id="IPR001005">
    <property type="entry name" value="SANT/Myb"/>
</dbReference>
<dbReference type="InterPro" id="IPR006447">
    <property type="entry name" value="Myb_dom_plants"/>
</dbReference>
<evidence type="ECO:0000259" key="9">
    <source>
        <dbReference type="PROSITE" id="PS51294"/>
    </source>
</evidence>
<sequence>MNSDRTSNNCFWTMEVDGAASKDARTSLDWTREEDKAFEIALFTHYNHADMWDKITLAVPGKTVQDLKLHYEALSLMAFESGKMPLSIYSTKGDVLEEKKLKSEQATRGAHWTEEEHRQFLDGLEKYGKGSWKNISEYCVHTRSSTQVASHAQKYYRRLSSTKKEGKRLSIYDITTLKPEKLLPFEKATASCMPECCKGESSTAGTEELLPGNPEKAAAHTGTQLLPGSAMGASGNASGKRGRPKNASSTDGNKPMMGARYPQKKKALACNESQLLIRPKKAPSDAGKLLLSGCPNEAPKDIGYQLLSGYPNQLGPPSGSLKIAGHPTPSGMVGRRRGAPVQDIDVIADCLLDIGSDTETLDDLDLSLFPHFLD</sequence>
<dbReference type="InterPro" id="IPR017930">
    <property type="entry name" value="Myb_dom"/>
</dbReference>
<dbReference type="SUPFAM" id="SSF46689">
    <property type="entry name" value="Homeodomain-like"/>
    <property type="match status" value="2"/>
</dbReference>
<dbReference type="PROSITE" id="PS51294">
    <property type="entry name" value="HTH_MYB"/>
    <property type="match status" value="1"/>
</dbReference>
<accession>A0A8X8XYF0</accession>
<evidence type="ECO:0000259" key="8">
    <source>
        <dbReference type="PROSITE" id="PS51293"/>
    </source>
</evidence>
<dbReference type="SMART" id="SM00717">
    <property type="entry name" value="SANT"/>
    <property type="match status" value="2"/>
</dbReference>
<dbReference type="PROSITE" id="PS51293">
    <property type="entry name" value="SANT"/>
    <property type="match status" value="1"/>
</dbReference>
<evidence type="ECO:0000256" key="1">
    <source>
        <dbReference type="ARBA" id="ARBA00004123"/>
    </source>
</evidence>
<feature type="region of interest" description="Disordered" evidence="6">
    <location>
        <begin position="203"/>
        <end position="264"/>
    </location>
</feature>
<keyword evidence="4" id="KW-0804">Transcription</keyword>
<gene>
    <name evidence="10" type="ORF">SASPL_113131</name>
</gene>
<organism evidence="10">
    <name type="scientific">Salvia splendens</name>
    <name type="common">Scarlet sage</name>
    <dbReference type="NCBI Taxonomy" id="180675"/>
    <lineage>
        <taxon>Eukaryota</taxon>
        <taxon>Viridiplantae</taxon>
        <taxon>Streptophyta</taxon>
        <taxon>Embryophyta</taxon>
        <taxon>Tracheophyta</taxon>
        <taxon>Spermatophyta</taxon>
        <taxon>Magnoliopsida</taxon>
        <taxon>eudicotyledons</taxon>
        <taxon>Gunneridae</taxon>
        <taxon>Pentapetalae</taxon>
        <taxon>asterids</taxon>
        <taxon>lamiids</taxon>
        <taxon>Lamiales</taxon>
        <taxon>Lamiaceae</taxon>
        <taxon>Nepetoideae</taxon>
        <taxon>Mentheae</taxon>
        <taxon>Salviinae</taxon>
        <taxon>Salvia</taxon>
        <taxon>Salvia subgen. Calosphace</taxon>
        <taxon>core Calosphace</taxon>
    </lineage>
</organism>
<feature type="domain" description="Myb-like" evidence="7">
    <location>
        <begin position="104"/>
        <end position="156"/>
    </location>
</feature>
<evidence type="ECO:0000256" key="2">
    <source>
        <dbReference type="ARBA" id="ARBA00023015"/>
    </source>
</evidence>
<keyword evidence="2" id="KW-0805">Transcription regulation</keyword>
<evidence type="ECO:0000256" key="4">
    <source>
        <dbReference type="ARBA" id="ARBA00023163"/>
    </source>
</evidence>
<feature type="domain" description="HTH myb-type" evidence="9">
    <location>
        <begin position="104"/>
        <end position="160"/>
    </location>
</feature>
<feature type="domain" description="SANT" evidence="8">
    <location>
        <begin position="112"/>
        <end position="160"/>
    </location>
</feature>
<dbReference type="PROSITE" id="PS50090">
    <property type="entry name" value="MYB_LIKE"/>
    <property type="match status" value="1"/>
</dbReference>
<evidence type="ECO:0000256" key="3">
    <source>
        <dbReference type="ARBA" id="ARBA00023125"/>
    </source>
</evidence>
<feature type="compositionally biased region" description="Low complexity" evidence="6">
    <location>
        <begin position="228"/>
        <end position="239"/>
    </location>
</feature>
<dbReference type="NCBIfam" id="TIGR01557">
    <property type="entry name" value="myb_SHAQKYF"/>
    <property type="match status" value="1"/>
</dbReference>
<comment type="caution">
    <text evidence="10">The sequence shown here is derived from an EMBL/GenBank/DDBJ whole genome shotgun (WGS) entry which is preliminary data.</text>
</comment>
<evidence type="ECO:0000313" key="10">
    <source>
        <dbReference type="EMBL" id="KAG6422751.1"/>
    </source>
</evidence>
<dbReference type="PANTHER" id="PTHR44042:SF67">
    <property type="entry name" value="MYB-LIKE PROTEIN I"/>
    <property type="match status" value="1"/>
</dbReference>
<dbReference type="GO" id="GO:0005634">
    <property type="term" value="C:nucleus"/>
    <property type="evidence" value="ECO:0007669"/>
    <property type="project" value="UniProtKB-SubCell"/>
</dbReference>
<comment type="subcellular location">
    <subcellularLocation>
        <location evidence="1">Nucleus</location>
    </subcellularLocation>
</comment>
<reference evidence="10" key="1">
    <citation type="submission" date="2018-01" db="EMBL/GenBank/DDBJ databases">
        <authorList>
            <person name="Mao J.F."/>
        </authorList>
    </citation>
    <scope>NUCLEOTIDE SEQUENCE</scope>
    <source>
        <strain evidence="10">Huo1</strain>
        <tissue evidence="10">Leaf</tissue>
    </source>
</reference>
<name>A0A8X8XYF0_SALSN</name>
<dbReference type="PANTHER" id="PTHR44042">
    <property type="entry name" value="DUPLICATED HOMEODOMAIN-LIKE SUPERFAMILY PROTEIN-RELATED"/>
    <property type="match status" value="1"/>
</dbReference>
<evidence type="ECO:0000259" key="7">
    <source>
        <dbReference type="PROSITE" id="PS50090"/>
    </source>
</evidence>
<evidence type="ECO:0000256" key="6">
    <source>
        <dbReference type="SAM" id="MobiDB-lite"/>
    </source>
</evidence>
<keyword evidence="11" id="KW-1185">Reference proteome</keyword>
<keyword evidence="3" id="KW-0238">DNA-binding</keyword>
<dbReference type="FunFam" id="1.10.10.60:FF:000009">
    <property type="entry name" value="transcription factor MYB1R1"/>
    <property type="match status" value="1"/>
</dbReference>